<gene>
    <name evidence="3" type="ORF">HYC85_017680</name>
</gene>
<evidence type="ECO:0000313" key="4">
    <source>
        <dbReference type="Proteomes" id="UP000593564"/>
    </source>
</evidence>
<proteinExistence type="predicted"/>
<comment type="caution">
    <text evidence="3">The sequence shown here is derived from an EMBL/GenBank/DDBJ whole genome shotgun (WGS) entry which is preliminary data.</text>
</comment>
<reference evidence="4" key="1">
    <citation type="journal article" date="2020" name="Nat. Commun.">
        <title>Genome assembly of wild tea tree DASZ reveals pedigree and selection history of tea varieties.</title>
        <authorList>
            <person name="Zhang W."/>
            <person name="Zhang Y."/>
            <person name="Qiu H."/>
            <person name="Guo Y."/>
            <person name="Wan H."/>
            <person name="Zhang X."/>
            <person name="Scossa F."/>
            <person name="Alseekh S."/>
            <person name="Zhang Q."/>
            <person name="Wang P."/>
            <person name="Xu L."/>
            <person name="Schmidt M.H."/>
            <person name="Jia X."/>
            <person name="Li D."/>
            <person name="Zhu A."/>
            <person name="Guo F."/>
            <person name="Chen W."/>
            <person name="Ni D."/>
            <person name="Usadel B."/>
            <person name="Fernie A.R."/>
            <person name="Wen W."/>
        </authorList>
    </citation>
    <scope>NUCLEOTIDE SEQUENCE [LARGE SCALE GENOMIC DNA]</scope>
    <source>
        <strain evidence="4">cv. G240</strain>
    </source>
</reference>
<dbReference type="InterPro" id="IPR051504">
    <property type="entry name" value="Plant_metabolite_acyltrans"/>
</dbReference>
<keyword evidence="2" id="KW-0012">Acyltransferase</keyword>
<name>A0A7J7GS43_CAMSI</name>
<dbReference type="GO" id="GO:0016747">
    <property type="term" value="F:acyltransferase activity, transferring groups other than amino-acyl groups"/>
    <property type="evidence" value="ECO:0007669"/>
    <property type="project" value="UniProtKB-ARBA"/>
</dbReference>
<dbReference type="Gene3D" id="3.30.559.10">
    <property type="entry name" value="Chloramphenicol acetyltransferase-like domain"/>
    <property type="match status" value="2"/>
</dbReference>
<dbReference type="SUPFAM" id="SSF52777">
    <property type="entry name" value="CoA-dependent acyltransferases"/>
    <property type="match status" value="1"/>
</dbReference>
<protein>
    <submittedName>
        <fullName evidence="3">Uncharacterized protein</fullName>
    </submittedName>
</protein>
<evidence type="ECO:0000256" key="2">
    <source>
        <dbReference type="ARBA" id="ARBA00023315"/>
    </source>
</evidence>
<organism evidence="3 4">
    <name type="scientific">Camellia sinensis</name>
    <name type="common">Tea plant</name>
    <name type="synonym">Thea sinensis</name>
    <dbReference type="NCBI Taxonomy" id="4442"/>
    <lineage>
        <taxon>Eukaryota</taxon>
        <taxon>Viridiplantae</taxon>
        <taxon>Streptophyta</taxon>
        <taxon>Embryophyta</taxon>
        <taxon>Tracheophyta</taxon>
        <taxon>Spermatophyta</taxon>
        <taxon>Magnoliopsida</taxon>
        <taxon>eudicotyledons</taxon>
        <taxon>Gunneridae</taxon>
        <taxon>Pentapetalae</taxon>
        <taxon>asterids</taxon>
        <taxon>Ericales</taxon>
        <taxon>Theaceae</taxon>
        <taxon>Camellia</taxon>
    </lineage>
</organism>
<accession>A0A7J7GS43</accession>
<dbReference type="InterPro" id="IPR023213">
    <property type="entry name" value="CAT-like_dom_sf"/>
</dbReference>
<dbReference type="PANTHER" id="PTHR31625">
    <property type="match status" value="1"/>
</dbReference>
<dbReference type="AlphaFoldDB" id="A0A7J7GS43"/>
<sequence>MAPTPNPVKVVEVCRVTPTPPTSTSSCSAAPTGTIINDPDELERKYLTLVLQHSGSNNNNNNNNRRSLMILNVNASPGTMLGTFQLTRPSIENMQKRVNAQWQEKQSNIFHVSAFTITCAYVWVCLVKARKIIKTGKVHLGFIVDCRARLDPPILSTYFGNCVSTHLNKAPHTNQEDGVAVAAKAIGEVIGGLSDRFVKGVDDLSEFALLDMDRVFTIADSTDGNGGLEIGLMLNKQEIEAFPSLFATVKARKIGRIGKVHLGFIVDCRARLDPPFPGTYFGNCVSIHLVNADSKDLIAEDGVAVAAKAIGEVIGGLSDRLVKGVDHLSEFALLDMDRVFTIAGSPRFC</sequence>
<dbReference type="EMBL" id="JACBKZ010000008">
    <property type="protein sequence ID" value="KAF5943603.1"/>
    <property type="molecule type" value="Genomic_DNA"/>
</dbReference>
<keyword evidence="4" id="KW-1185">Reference proteome</keyword>
<dbReference type="Pfam" id="PF02458">
    <property type="entry name" value="Transferase"/>
    <property type="match status" value="2"/>
</dbReference>
<dbReference type="Proteomes" id="UP000593564">
    <property type="component" value="Unassembled WGS sequence"/>
</dbReference>
<keyword evidence="1" id="KW-0808">Transferase</keyword>
<evidence type="ECO:0000256" key="1">
    <source>
        <dbReference type="ARBA" id="ARBA00022679"/>
    </source>
</evidence>
<evidence type="ECO:0000313" key="3">
    <source>
        <dbReference type="EMBL" id="KAF5943603.1"/>
    </source>
</evidence>
<reference evidence="3 4" key="2">
    <citation type="submission" date="2020-07" db="EMBL/GenBank/DDBJ databases">
        <title>Genome assembly of wild tea tree DASZ reveals pedigree and selection history of tea varieties.</title>
        <authorList>
            <person name="Zhang W."/>
        </authorList>
    </citation>
    <scope>NUCLEOTIDE SEQUENCE [LARGE SCALE GENOMIC DNA]</scope>
    <source>
        <strain evidence="4">cv. G240</strain>
        <tissue evidence="3">Leaf</tissue>
    </source>
</reference>